<sequence>MTGHQDNTHGLIMYLARHTTPPSLILEHA</sequence>
<protein>
    <submittedName>
        <fullName evidence="1">Uncharacterized protein</fullName>
    </submittedName>
</protein>
<proteinExistence type="predicted"/>
<evidence type="ECO:0000313" key="1">
    <source>
        <dbReference type="EMBL" id="MBB5018763.1"/>
    </source>
</evidence>
<accession>A0A840MRC4</accession>
<gene>
    <name evidence="1" type="ORF">HNQ59_002056</name>
</gene>
<name>A0A840MRC4_9PROT</name>
<dbReference type="AlphaFoldDB" id="A0A840MRC4"/>
<reference evidence="1 2" key="1">
    <citation type="submission" date="2020-08" db="EMBL/GenBank/DDBJ databases">
        <title>Genomic Encyclopedia of Type Strains, Phase IV (KMG-IV): sequencing the most valuable type-strain genomes for metagenomic binning, comparative biology and taxonomic classification.</title>
        <authorList>
            <person name="Goeker M."/>
        </authorList>
    </citation>
    <scope>NUCLEOTIDE SEQUENCE [LARGE SCALE GENOMIC DNA]</scope>
    <source>
        <strain evidence="1 2">DSM 27165</strain>
    </source>
</reference>
<dbReference type="EMBL" id="JACHHY010000011">
    <property type="protein sequence ID" value="MBB5018763.1"/>
    <property type="molecule type" value="Genomic_DNA"/>
</dbReference>
<organism evidence="1 2">
    <name type="scientific">Chitinivorax tropicus</name>
    <dbReference type="NCBI Taxonomy" id="714531"/>
    <lineage>
        <taxon>Bacteria</taxon>
        <taxon>Pseudomonadati</taxon>
        <taxon>Pseudomonadota</taxon>
        <taxon>Betaproteobacteria</taxon>
        <taxon>Chitinivorax</taxon>
    </lineage>
</organism>
<keyword evidence="2" id="KW-1185">Reference proteome</keyword>
<dbReference type="Proteomes" id="UP000575898">
    <property type="component" value="Unassembled WGS sequence"/>
</dbReference>
<comment type="caution">
    <text evidence="1">The sequence shown here is derived from an EMBL/GenBank/DDBJ whole genome shotgun (WGS) entry which is preliminary data.</text>
</comment>
<evidence type="ECO:0000313" key="2">
    <source>
        <dbReference type="Proteomes" id="UP000575898"/>
    </source>
</evidence>